<dbReference type="AlphaFoldDB" id="A0A5J9V0Z1"/>
<dbReference type="Pfam" id="PF04043">
    <property type="entry name" value="PMEI"/>
    <property type="match status" value="1"/>
</dbReference>
<gene>
    <name evidence="6" type="ORF">EJB05_21450</name>
</gene>
<feature type="non-terminal residue" evidence="6">
    <location>
        <position position="1"/>
    </location>
</feature>
<name>A0A5J9V0Z1_9POAL</name>
<proteinExistence type="inferred from homology"/>
<accession>A0A5J9V0Z1</accession>
<dbReference type="Proteomes" id="UP000324897">
    <property type="component" value="Chromosome 1"/>
</dbReference>
<evidence type="ECO:0000256" key="3">
    <source>
        <dbReference type="ARBA" id="ARBA00038471"/>
    </source>
</evidence>
<comment type="similarity">
    <text evidence="3">Belongs to the PMEI family.</text>
</comment>
<keyword evidence="2" id="KW-1015">Disulfide bond</keyword>
<dbReference type="SMART" id="SM00856">
    <property type="entry name" value="PMEI"/>
    <property type="match status" value="1"/>
</dbReference>
<keyword evidence="4" id="KW-1133">Transmembrane helix</keyword>
<reference evidence="6 7" key="1">
    <citation type="journal article" date="2019" name="Sci. Rep.">
        <title>A high-quality genome of Eragrostis curvula grass provides insights into Poaceae evolution and supports new strategies to enhance forage quality.</title>
        <authorList>
            <person name="Carballo J."/>
            <person name="Santos B.A.C.M."/>
            <person name="Zappacosta D."/>
            <person name="Garbus I."/>
            <person name="Selva J.P."/>
            <person name="Gallo C.A."/>
            <person name="Diaz A."/>
            <person name="Albertini E."/>
            <person name="Caccamo M."/>
            <person name="Echenique V."/>
        </authorList>
    </citation>
    <scope>NUCLEOTIDE SEQUENCE [LARGE SCALE GENOMIC DNA]</scope>
    <source>
        <strain evidence="7">cv. Victoria</strain>
        <tissue evidence="6">Leaf</tissue>
    </source>
</reference>
<dbReference type="InterPro" id="IPR034088">
    <property type="entry name" value="Pla_a_1-like"/>
</dbReference>
<dbReference type="SUPFAM" id="SSF101148">
    <property type="entry name" value="Plant invertase/pectin methylesterase inhibitor"/>
    <property type="match status" value="2"/>
</dbReference>
<dbReference type="Gene3D" id="1.20.140.40">
    <property type="entry name" value="Invertase/pectin methylesterase inhibitor family protein"/>
    <property type="match status" value="1"/>
</dbReference>
<dbReference type="EMBL" id="RWGY01000011">
    <property type="protein sequence ID" value="TVU29862.1"/>
    <property type="molecule type" value="Genomic_DNA"/>
</dbReference>
<keyword evidence="1" id="KW-0732">Signal</keyword>
<feature type="domain" description="Pectinesterase inhibitor" evidence="5">
    <location>
        <begin position="94"/>
        <end position="246"/>
    </location>
</feature>
<evidence type="ECO:0000256" key="2">
    <source>
        <dbReference type="ARBA" id="ARBA00023157"/>
    </source>
</evidence>
<evidence type="ECO:0000313" key="7">
    <source>
        <dbReference type="Proteomes" id="UP000324897"/>
    </source>
</evidence>
<dbReference type="GO" id="GO:0004857">
    <property type="term" value="F:enzyme inhibitor activity"/>
    <property type="evidence" value="ECO:0007669"/>
    <property type="project" value="InterPro"/>
</dbReference>
<keyword evidence="4" id="KW-0812">Transmembrane</keyword>
<feature type="transmembrane region" description="Helical" evidence="4">
    <location>
        <begin position="80"/>
        <end position="99"/>
    </location>
</feature>
<sequence>MREALEKCQKSYKRVALMFLEASDDINRRNYMPRLCEDAFIKGGVRSPLTKRRDDSVQLAIICTVITNLIKSRYKSMGTGLIFAVVGAIFLMTGVTGTVETTCKEAADSDKRVDYNFCVEKLITRHDTTDADTWGLAQITALAGASNADDVVVDIKALLAKPGGASGKMREALEKCQKLYDRLAIVFLEAHDIINSRDYAVGKKKVAETMPLVQLCEDTFVKGGVRSPLSKRKDDSVQLAVICTAITNLIK</sequence>
<comment type="caution">
    <text evidence="6">The sequence shown here is derived from an EMBL/GenBank/DDBJ whole genome shotgun (WGS) entry which is preliminary data.</text>
</comment>
<dbReference type="PANTHER" id="PTHR35357:SF11">
    <property type="entry name" value="PECTINESTERASE INHIBITOR DOMAIN-CONTAINING PROTEIN"/>
    <property type="match status" value="1"/>
</dbReference>
<dbReference type="InterPro" id="IPR035513">
    <property type="entry name" value="Invertase/methylesterase_inhib"/>
</dbReference>
<keyword evidence="4" id="KW-0472">Membrane</keyword>
<dbReference type="CDD" id="cd15795">
    <property type="entry name" value="PMEI-Pla_a_1_like"/>
    <property type="match status" value="1"/>
</dbReference>
<dbReference type="InterPro" id="IPR006501">
    <property type="entry name" value="Pectinesterase_inhib_dom"/>
</dbReference>
<keyword evidence="7" id="KW-1185">Reference proteome</keyword>
<dbReference type="Gramene" id="TVU29862">
    <property type="protein sequence ID" value="TVU29862"/>
    <property type="gene ID" value="EJB05_21450"/>
</dbReference>
<evidence type="ECO:0000256" key="4">
    <source>
        <dbReference type="SAM" id="Phobius"/>
    </source>
</evidence>
<dbReference type="NCBIfam" id="TIGR01614">
    <property type="entry name" value="PME_inhib"/>
    <property type="match status" value="1"/>
</dbReference>
<evidence type="ECO:0000313" key="6">
    <source>
        <dbReference type="EMBL" id="TVU29862.1"/>
    </source>
</evidence>
<evidence type="ECO:0000256" key="1">
    <source>
        <dbReference type="ARBA" id="ARBA00022729"/>
    </source>
</evidence>
<protein>
    <recommendedName>
        <fullName evidence="5">Pectinesterase inhibitor domain-containing protein</fullName>
    </recommendedName>
</protein>
<dbReference type="PANTHER" id="PTHR35357">
    <property type="entry name" value="OS02G0537100 PROTEIN"/>
    <property type="match status" value="1"/>
</dbReference>
<evidence type="ECO:0000259" key="5">
    <source>
        <dbReference type="SMART" id="SM00856"/>
    </source>
</evidence>
<organism evidence="6 7">
    <name type="scientific">Eragrostis curvula</name>
    <name type="common">weeping love grass</name>
    <dbReference type="NCBI Taxonomy" id="38414"/>
    <lineage>
        <taxon>Eukaryota</taxon>
        <taxon>Viridiplantae</taxon>
        <taxon>Streptophyta</taxon>
        <taxon>Embryophyta</taxon>
        <taxon>Tracheophyta</taxon>
        <taxon>Spermatophyta</taxon>
        <taxon>Magnoliopsida</taxon>
        <taxon>Liliopsida</taxon>
        <taxon>Poales</taxon>
        <taxon>Poaceae</taxon>
        <taxon>PACMAD clade</taxon>
        <taxon>Chloridoideae</taxon>
        <taxon>Eragrostideae</taxon>
        <taxon>Eragrostidinae</taxon>
        <taxon>Eragrostis</taxon>
    </lineage>
</organism>
<dbReference type="OrthoDB" id="686060at2759"/>